<dbReference type="RefSeq" id="WP_188160627.1">
    <property type="nucleotide sequence ID" value="NZ_BMGH01000002.1"/>
</dbReference>
<protein>
    <submittedName>
        <fullName evidence="4">Methyl-accepting chemotaxis protein</fullName>
    </submittedName>
</protein>
<organism evidence="4 5">
    <name type="scientific">Aquisalinus flavus</name>
    <dbReference type="NCBI Taxonomy" id="1526572"/>
    <lineage>
        <taxon>Bacteria</taxon>
        <taxon>Pseudomonadati</taxon>
        <taxon>Pseudomonadota</taxon>
        <taxon>Alphaproteobacteria</taxon>
        <taxon>Parvularculales</taxon>
        <taxon>Parvularculaceae</taxon>
        <taxon>Aquisalinus</taxon>
    </lineage>
</organism>
<keyword evidence="5" id="KW-1185">Reference proteome</keyword>
<gene>
    <name evidence="4" type="ORF">GCM10011342_29530</name>
</gene>
<comment type="caution">
    <text evidence="4">The sequence shown here is derived from an EMBL/GenBank/DDBJ whole genome shotgun (WGS) entry which is preliminary data.</text>
</comment>
<dbReference type="InterPro" id="IPR007897">
    <property type="entry name" value="PHB_accumulat"/>
</dbReference>
<dbReference type="AlphaFoldDB" id="A0A8J2V6V7"/>
<feature type="domain" description="PHB accumulation regulatory" evidence="2">
    <location>
        <begin position="82"/>
        <end position="121"/>
    </location>
</feature>
<dbReference type="NCBIfam" id="TIGR01848">
    <property type="entry name" value="PHA_reg_PhaR"/>
    <property type="match status" value="1"/>
</dbReference>
<name>A0A8J2V6V7_9PROT</name>
<proteinExistence type="predicted"/>
<dbReference type="Proteomes" id="UP000613582">
    <property type="component" value="Unassembled WGS sequence"/>
</dbReference>
<accession>A0A8J2V6V7</accession>
<evidence type="ECO:0000313" key="4">
    <source>
        <dbReference type="EMBL" id="GGD18908.1"/>
    </source>
</evidence>
<dbReference type="Pfam" id="PF07879">
    <property type="entry name" value="PHB_acc_N"/>
    <property type="match status" value="1"/>
</dbReference>
<dbReference type="InterPro" id="IPR010134">
    <property type="entry name" value="PHA_reg_PhaR"/>
</dbReference>
<reference evidence="4" key="1">
    <citation type="journal article" date="2014" name="Int. J. Syst. Evol. Microbiol.">
        <title>Complete genome sequence of Corynebacterium casei LMG S-19264T (=DSM 44701T), isolated from a smear-ripened cheese.</title>
        <authorList>
            <consortium name="US DOE Joint Genome Institute (JGI-PGF)"/>
            <person name="Walter F."/>
            <person name="Albersmeier A."/>
            <person name="Kalinowski J."/>
            <person name="Ruckert C."/>
        </authorList>
    </citation>
    <scope>NUCLEOTIDE SEQUENCE</scope>
    <source>
        <strain evidence="4">CGMCC 1.12921</strain>
    </source>
</reference>
<evidence type="ECO:0000259" key="2">
    <source>
        <dbReference type="Pfam" id="PF05233"/>
    </source>
</evidence>
<reference evidence="4" key="2">
    <citation type="submission" date="2020-09" db="EMBL/GenBank/DDBJ databases">
        <authorList>
            <person name="Sun Q."/>
            <person name="Zhou Y."/>
        </authorList>
    </citation>
    <scope>NUCLEOTIDE SEQUENCE</scope>
    <source>
        <strain evidence="4">CGMCC 1.12921</strain>
    </source>
</reference>
<dbReference type="Pfam" id="PF05233">
    <property type="entry name" value="PHB_acc"/>
    <property type="match status" value="1"/>
</dbReference>
<evidence type="ECO:0000313" key="5">
    <source>
        <dbReference type="Proteomes" id="UP000613582"/>
    </source>
</evidence>
<dbReference type="InterPro" id="IPR012909">
    <property type="entry name" value="PHA_DNA-bd_N"/>
</dbReference>
<sequence>MTSQEKKQKDASQDGPIIIKKYANRRLYNTATSSYVTLDYLSGMVREGEEFVVYDAKSGDEITRSVLTQIIFEEENKGQNLLPISFLRQLIGYYGDSMQSFVPSYLEMSMESFHKNQEAMRKSMSEAFGDSPGLKLFEDVTRQNMAMFERGMKMFGITGAMPASPWGTPADDRAQTDAGASEAVEKGKAEAEAEIAELKRELAQLRDQLKKD</sequence>
<dbReference type="EMBL" id="BMGH01000002">
    <property type="protein sequence ID" value="GGD18908.1"/>
    <property type="molecule type" value="Genomic_DNA"/>
</dbReference>
<dbReference type="GO" id="GO:0006355">
    <property type="term" value="P:regulation of DNA-templated transcription"/>
    <property type="evidence" value="ECO:0007669"/>
    <property type="project" value="InterPro"/>
</dbReference>
<evidence type="ECO:0000256" key="1">
    <source>
        <dbReference type="SAM" id="MobiDB-lite"/>
    </source>
</evidence>
<feature type="region of interest" description="Disordered" evidence="1">
    <location>
        <begin position="166"/>
        <end position="188"/>
    </location>
</feature>
<evidence type="ECO:0000259" key="3">
    <source>
        <dbReference type="Pfam" id="PF07879"/>
    </source>
</evidence>
<feature type="domain" description="PHA accumulation regulator DNA-binding N-terminal" evidence="3">
    <location>
        <begin position="18"/>
        <end position="78"/>
    </location>
</feature>